<evidence type="ECO:0000313" key="1">
    <source>
        <dbReference type="EMBL" id="OOV40190.1"/>
    </source>
</evidence>
<dbReference type="Proteomes" id="UP000191008">
    <property type="component" value="Unassembled WGS sequence"/>
</dbReference>
<comment type="caution">
    <text evidence="1">The sequence shown here is derived from an EMBL/GenBank/DDBJ whole genome shotgun (WGS) entry which is preliminary data.</text>
</comment>
<dbReference type="EMBL" id="MVIT01000077">
    <property type="protein sequence ID" value="OOV40190.1"/>
    <property type="molecule type" value="Genomic_DNA"/>
</dbReference>
<dbReference type="RefSeq" id="WP_082293430.1">
    <property type="nucleotide sequence ID" value="NZ_MVIT01000077.1"/>
</dbReference>
<organism evidence="1 2">
    <name type="scientific">Leptospira kirschneri serovar Pomona</name>
    <dbReference type="NCBI Taxonomy" id="561005"/>
    <lineage>
        <taxon>Bacteria</taxon>
        <taxon>Pseudomonadati</taxon>
        <taxon>Spirochaetota</taxon>
        <taxon>Spirochaetia</taxon>
        <taxon>Leptospirales</taxon>
        <taxon>Leptospiraceae</taxon>
        <taxon>Leptospira</taxon>
    </lineage>
</organism>
<sequence length="122" mass="13640">MKVSTIEFSHGNLSHYTHKFESEMLTILIKSYLQTHKVFKDFAHDLSPGMAWAVICSACPDVERASQNAGTILIHFSNGKESANVDLTLAIETNPEKRIAINRIIAAIQNLIRINKPEYISA</sequence>
<accession>A0A1T1DHI8</accession>
<proteinExistence type="predicted"/>
<gene>
    <name evidence="1" type="ORF">B1J93_17735</name>
</gene>
<dbReference type="AlphaFoldDB" id="A0A1T1DHI8"/>
<reference evidence="1 2" key="1">
    <citation type="submission" date="2017-02" db="EMBL/GenBank/DDBJ databases">
        <title>Comparative genomic analysis of Brazilian Leptospira kirschneri strains of different serogroups.</title>
        <authorList>
            <person name="Moreno L.Z."/>
            <person name="Miraglia F."/>
            <person name="Kremer F.S."/>
            <person name="Eslabao M.R."/>
            <person name="Lilenbaum W."/>
            <person name="Dellagostin O.A."/>
            <person name="Moreno A.M."/>
        </authorList>
    </citation>
    <scope>NUCLEOTIDE SEQUENCE [LARGE SCALE GENOMIC DNA]</scope>
    <source>
        <strain evidence="1 2">M110/06</strain>
    </source>
</reference>
<name>A0A1T1DHI8_9LEPT</name>
<evidence type="ECO:0000313" key="2">
    <source>
        <dbReference type="Proteomes" id="UP000191008"/>
    </source>
</evidence>
<protein>
    <submittedName>
        <fullName evidence="1">Uncharacterized protein</fullName>
    </submittedName>
</protein>